<dbReference type="AlphaFoldDB" id="A0A136IM11"/>
<reference evidence="2" key="1">
    <citation type="submission" date="2016-02" db="EMBL/GenBank/DDBJ databases">
        <title>Draft genome sequence of Microdochium bolleyi, a fungal endophyte of beachgrass.</title>
        <authorList>
            <consortium name="DOE Joint Genome Institute"/>
            <person name="David A.S."/>
            <person name="May G."/>
            <person name="Haridas S."/>
            <person name="Lim J."/>
            <person name="Wang M."/>
            <person name="Labutti K."/>
            <person name="Lipzen A."/>
            <person name="Barry K."/>
            <person name="Grigoriev I.V."/>
        </authorList>
    </citation>
    <scope>NUCLEOTIDE SEQUENCE [LARGE SCALE GENOMIC DNA]</scope>
    <source>
        <strain evidence="2">J235TASD1</strain>
    </source>
</reference>
<dbReference type="Proteomes" id="UP000070501">
    <property type="component" value="Unassembled WGS sequence"/>
</dbReference>
<gene>
    <name evidence="1" type="ORF">Micbo1qcDRAFT_209385</name>
</gene>
<evidence type="ECO:0008006" key="3">
    <source>
        <dbReference type="Google" id="ProtNLM"/>
    </source>
</evidence>
<proteinExistence type="predicted"/>
<organism evidence="1 2">
    <name type="scientific">Microdochium bolleyi</name>
    <dbReference type="NCBI Taxonomy" id="196109"/>
    <lineage>
        <taxon>Eukaryota</taxon>
        <taxon>Fungi</taxon>
        <taxon>Dikarya</taxon>
        <taxon>Ascomycota</taxon>
        <taxon>Pezizomycotina</taxon>
        <taxon>Sordariomycetes</taxon>
        <taxon>Xylariomycetidae</taxon>
        <taxon>Xylariales</taxon>
        <taxon>Microdochiaceae</taxon>
        <taxon>Microdochium</taxon>
    </lineage>
</organism>
<sequence length="167" mass="18907">MGSTRHPRHGGRPDLVNALETIKGVHKITMQIFEESKNIPGLVWDFQFEPLSRHIQDQSAARGGNSLGLGGTKEDLLIMFIMPLWSDAAYDEQVYATAQNWHAKVQAYTNTRGKGHRFEFSTYAAKFQHVMASYGSESLEFLRAVSRKYDPKQIFQRSLKGGYKLGI</sequence>
<accession>A0A136IM11</accession>
<dbReference type="EMBL" id="KQ964271">
    <property type="protein sequence ID" value="KXJ86006.1"/>
    <property type="molecule type" value="Genomic_DNA"/>
</dbReference>
<protein>
    <recommendedName>
        <fullName evidence="3">Berberine/berberine-like domain-containing protein</fullName>
    </recommendedName>
</protein>
<name>A0A136IM11_9PEZI</name>
<evidence type="ECO:0000313" key="2">
    <source>
        <dbReference type="Proteomes" id="UP000070501"/>
    </source>
</evidence>
<dbReference type="OrthoDB" id="2151789at2759"/>
<dbReference type="InParanoid" id="A0A136IM11"/>
<evidence type="ECO:0000313" key="1">
    <source>
        <dbReference type="EMBL" id="KXJ86006.1"/>
    </source>
</evidence>
<keyword evidence="2" id="KW-1185">Reference proteome</keyword>